<evidence type="ECO:0000259" key="6">
    <source>
        <dbReference type="PROSITE" id="PS50801"/>
    </source>
</evidence>
<gene>
    <name evidence="7" type="ORF">ISO4_00314</name>
</gene>
<reference evidence="7 8" key="1">
    <citation type="submission" date="2012-09" db="EMBL/GenBank/DDBJ databases">
        <title>Genome Sequence of alkane-degrading Bacterium Alcanivorax venustensis ISO4.</title>
        <authorList>
            <person name="Lai Q."/>
            <person name="Shao Z."/>
        </authorList>
    </citation>
    <scope>NUCLEOTIDE SEQUENCE [LARGE SCALE GENOMIC DNA]</scope>
    <source>
        <strain evidence="7 8">ISO4</strain>
    </source>
</reference>
<keyword evidence="2 5" id="KW-0812">Transmembrane</keyword>
<dbReference type="RefSeq" id="WP_194854918.1">
    <property type="nucleotide sequence ID" value="NZ_ARXR01000002.1"/>
</dbReference>
<dbReference type="PROSITE" id="PS50801">
    <property type="entry name" value="STAS"/>
    <property type="match status" value="1"/>
</dbReference>
<comment type="caution">
    <text evidence="7">The sequence shown here is derived from an EMBL/GenBank/DDBJ whole genome shotgun (WGS) entry which is preliminary data.</text>
</comment>
<dbReference type="Pfam" id="PF00916">
    <property type="entry name" value="Sulfate_transp"/>
    <property type="match status" value="1"/>
</dbReference>
<feature type="transmembrane region" description="Helical" evidence="5">
    <location>
        <begin position="101"/>
        <end position="122"/>
    </location>
</feature>
<dbReference type="EMBL" id="ARXR01000002">
    <property type="protein sequence ID" value="MBF5051712.1"/>
    <property type="molecule type" value="Genomic_DNA"/>
</dbReference>
<dbReference type="Pfam" id="PF01740">
    <property type="entry name" value="STAS"/>
    <property type="match status" value="1"/>
</dbReference>
<dbReference type="InterPro" id="IPR002645">
    <property type="entry name" value="STAS_dom"/>
</dbReference>
<dbReference type="InterPro" id="IPR001902">
    <property type="entry name" value="SLC26A/SulP_fam"/>
</dbReference>
<dbReference type="CDD" id="cd07042">
    <property type="entry name" value="STAS_SulP_like_sulfate_transporter"/>
    <property type="match status" value="1"/>
</dbReference>
<dbReference type="Proteomes" id="UP000644441">
    <property type="component" value="Unassembled WGS sequence"/>
</dbReference>
<dbReference type="InterPro" id="IPR036513">
    <property type="entry name" value="STAS_dom_sf"/>
</dbReference>
<evidence type="ECO:0000256" key="3">
    <source>
        <dbReference type="ARBA" id="ARBA00022989"/>
    </source>
</evidence>
<feature type="transmembrane region" description="Helical" evidence="5">
    <location>
        <begin position="208"/>
        <end position="227"/>
    </location>
</feature>
<sequence>MTSWIQAVLPFLQWPRPTGPALRKDAVAGITVGLVLIPQAIAYATLAGMPPITGLYAALLPGIIGILWGSSSLLAVGPVALTSLLTYAALAPMAEPESPHWVTLAIWLALYAGVIQFLLGALRLGVIANFVSNAVITGFLNAAALIILVSQLPALLGLSGEGLLPALRQLADHGLHPDAAWLWTLLFGPGALLLLWLQKRTLPRFPGVLLVCVLGIALSAWLGFQALGGDVVGTVPSGLPVLQWPDALTMEQHRSLLPAAVIIALISFTEAMSSARSLPSPDGRLWNQNQELVGQGLAKVASGLSGAFPVSGSFSRTALNRYVGATSGWSALFAALCTLLCLLFFTGYLQHLPRAILAAIIIVPVFGLLDPMAFVRLWRASVDDGLVGLATFLVTLASVPYLHWGVLTGFLLSILFFLYRRSHPRLIELGLHAAGTLRDRALHGLPPVAPGVLALRMDASLTYITAPLLDRFIRERLRAEPEIRVVLICASAMNAMDATGADTLATLHRDLGLRGVRLTLSGVKKQVRDVLDHTGLMAELGEDNLFVNNREAVAALSATGDQAAGENRRSGD</sequence>
<evidence type="ECO:0000256" key="4">
    <source>
        <dbReference type="ARBA" id="ARBA00023136"/>
    </source>
</evidence>
<keyword evidence="4 5" id="KW-0472">Membrane</keyword>
<accession>A0ABS0ADP9</accession>
<keyword evidence="3 5" id="KW-1133">Transmembrane helix</keyword>
<feature type="transmembrane region" description="Helical" evidence="5">
    <location>
        <begin position="327"/>
        <end position="349"/>
    </location>
</feature>
<feature type="transmembrane region" description="Helical" evidence="5">
    <location>
        <begin position="58"/>
        <end position="81"/>
    </location>
</feature>
<name>A0ABS0ADP9_9GAMM</name>
<dbReference type="InterPro" id="IPR011547">
    <property type="entry name" value="SLC26A/SulP_dom"/>
</dbReference>
<evidence type="ECO:0000313" key="7">
    <source>
        <dbReference type="EMBL" id="MBF5051712.1"/>
    </source>
</evidence>
<evidence type="ECO:0000256" key="1">
    <source>
        <dbReference type="ARBA" id="ARBA00004141"/>
    </source>
</evidence>
<dbReference type="PANTHER" id="PTHR11814">
    <property type="entry name" value="SULFATE TRANSPORTER"/>
    <property type="match status" value="1"/>
</dbReference>
<dbReference type="SUPFAM" id="SSF52091">
    <property type="entry name" value="SpoIIaa-like"/>
    <property type="match status" value="1"/>
</dbReference>
<feature type="transmembrane region" description="Helical" evidence="5">
    <location>
        <begin position="256"/>
        <end position="275"/>
    </location>
</feature>
<protein>
    <submittedName>
        <fullName evidence="7">High affinity sulfate transporter</fullName>
    </submittedName>
</protein>
<keyword evidence="8" id="KW-1185">Reference proteome</keyword>
<evidence type="ECO:0000313" key="8">
    <source>
        <dbReference type="Proteomes" id="UP000644441"/>
    </source>
</evidence>
<organism evidence="7 8">
    <name type="scientific">Alloalcanivorax venustensis ISO4</name>
    <dbReference type="NCBI Taxonomy" id="1177184"/>
    <lineage>
        <taxon>Bacteria</taxon>
        <taxon>Pseudomonadati</taxon>
        <taxon>Pseudomonadota</taxon>
        <taxon>Gammaproteobacteria</taxon>
        <taxon>Oceanospirillales</taxon>
        <taxon>Alcanivoracaceae</taxon>
        <taxon>Alloalcanivorax</taxon>
    </lineage>
</organism>
<feature type="transmembrane region" description="Helical" evidence="5">
    <location>
        <begin position="26"/>
        <end position="46"/>
    </location>
</feature>
<feature type="transmembrane region" description="Helical" evidence="5">
    <location>
        <begin position="134"/>
        <end position="159"/>
    </location>
</feature>
<feature type="transmembrane region" description="Helical" evidence="5">
    <location>
        <begin position="356"/>
        <end position="378"/>
    </location>
</feature>
<comment type="subcellular location">
    <subcellularLocation>
        <location evidence="1">Membrane</location>
        <topology evidence="1">Multi-pass membrane protein</topology>
    </subcellularLocation>
</comment>
<dbReference type="Gene3D" id="3.30.750.24">
    <property type="entry name" value="STAS domain"/>
    <property type="match status" value="1"/>
</dbReference>
<feature type="domain" description="STAS" evidence="6">
    <location>
        <begin position="450"/>
        <end position="556"/>
    </location>
</feature>
<proteinExistence type="predicted"/>
<feature type="transmembrane region" description="Helical" evidence="5">
    <location>
        <begin position="179"/>
        <end position="196"/>
    </location>
</feature>
<evidence type="ECO:0000256" key="5">
    <source>
        <dbReference type="SAM" id="Phobius"/>
    </source>
</evidence>
<evidence type="ECO:0000256" key="2">
    <source>
        <dbReference type="ARBA" id="ARBA00022692"/>
    </source>
</evidence>